<dbReference type="Proteomes" id="UP000251960">
    <property type="component" value="Chromosome 1"/>
</dbReference>
<keyword evidence="1" id="KW-0378">Hydrolase</keyword>
<dbReference type="AlphaFoldDB" id="A0A317Y8G9"/>
<comment type="cofactor">
    <cofactor evidence="1">
        <name>Mg(2+)</name>
        <dbReference type="ChEBI" id="CHEBI:18420"/>
    </cofactor>
</comment>
<dbReference type="PANTHER" id="PTHR10492">
    <property type="match status" value="1"/>
</dbReference>
<feature type="domain" description="DNA helicase Pif1-like DEAD-box helicase" evidence="2">
    <location>
        <begin position="257"/>
        <end position="351"/>
    </location>
</feature>
<comment type="caution">
    <text evidence="3">The sequence shown here is derived from an EMBL/GenBank/DDBJ whole genome shotgun (WGS) entry which is preliminary data.</text>
</comment>
<dbReference type="Pfam" id="PF05970">
    <property type="entry name" value="PIF1"/>
    <property type="match status" value="1"/>
</dbReference>
<comment type="similarity">
    <text evidence="1">Belongs to the helicase family.</text>
</comment>
<keyword evidence="1" id="KW-0067">ATP-binding</keyword>
<dbReference type="GO" id="GO:0005524">
    <property type="term" value="F:ATP binding"/>
    <property type="evidence" value="ECO:0007669"/>
    <property type="project" value="UniProtKB-KW"/>
</dbReference>
<dbReference type="GO" id="GO:0006310">
    <property type="term" value="P:DNA recombination"/>
    <property type="evidence" value="ECO:0007669"/>
    <property type="project" value="UniProtKB-KW"/>
</dbReference>
<dbReference type="GO" id="GO:0043139">
    <property type="term" value="F:5'-3' DNA helicase activity"/>
    <property type="evidence" value="ECO:0007669"/>
    <property type="project" value="UniProtKB-EC"/>
</dbReference>
<reference evidence="3" key="1">
    <citation type="journal article" date="2018" name="Nat. Genet.">
        <title>Extensive intraspecific gene order and gene structural variations between Mo17 and other maize genomes.</title>
        <authorList>
            <person name="Sun S."/>
            <person name="Zhou Y."/>
            <person name="Chen J."/>
            <person name="Shi J."/>
            <person name="Zhao H."/>
            <person name="Zhao H."/>
            <person name="Song W."/>
            <person name="Zhang M."/>
            <person name="Cui Y."/>
            <person name="Dong X."/>
            <person name="Liu H."/>
            <person name="Ma X."/>
            <person name="Jiao Y."/>
            <person name="Wang B."/>
            <person name="Wei X."/>
            <person name="Stein J.C."/>
            <person name="Glaubitz J.C."/>
            <person name="Lu F."/>
            <person name="Yu G."/>
            <person name="Liang C."/>
            <person name="Fengler K."/>
            <person name="Li B."/>
            <person name="Rafalski A."/>
            <person name="Schnable P.S."/>
            <person name="Ware D.H."/>
            <person name="Buckler E.S."/>
            <person name="Lai J."/>
        </authorList>
    </citation>
    <scope>NUCLEOTIDE SEQUENCE [LARGE SCALE GENOMIC DNA]</scope>
    <source>
        <tissue evidence="3">Seedling</tissue>
    </source>
</reference>
<proteinExistence type="inferred from homology"/>
<keyword evidence="1" id="KW-0227">DNA damage</keyword>
<keyword evidence="1" id="KW-0233">DNA recombination</keyword>
<protein>
    <recommendedName>
        <fullName evidence="1">ATP-dependent DNA helicase</fullName>
        <ecNumber evidence="1">5.6.2.3</ecNumber>
    </recommendedName>
</protein>
<dbReference type="EMBL" id="NCVQ01000001">
    <property type="protein sequence ID" value="PWZ54947.1"/>
    <property type="molecule type" value="Genomic_DNA"/>
</dbReference>
<comment type="catalytic activity">
    <reaction evidence="1">
        <text>ATP + H2O = ADP + phosphate + H(+)</text>
        <dbReference type="Rhea" id="RHEA:13065"/>
        <dbReference type="ChEBI" id="CHEBI:15377"/>
        <dbReference type="ChEBI" id="CHEBI:15378"/>
        <dbReference type="ChEBI" id="CHEBI:30616"/>
        <dbReference type="ChEBI" id="CHEBI:43474"/>
        <dbReference type="ChEBI" id="CHEBI:456216"/>
        <dbReference type="EC" id="5.6.2.3"/>
    </reaction>
</comment>
<dbReference type="InterPro" id="IPR010285">
    <property type="entry name" value="DNA_helicase_pif1-like_DEAD"/>
</dbReference>
<name>A0A317Y8G9_MAIZE</name>
<keyword evidence="1" id="KW-0347">Helicase</keyword>
<evidence type="ECO:0000313" key="3">
    <source>
        <dbReference type="EMBL" id="PWZ54947.1"/>
    </source>
</evidence>
<sequence length="352" mass="40420">MLNHVRYEPGADLHALLSSSAAKSTMLTKWFEANLRHEQARCLTYCDFPKQWTWDASARCWKSRSRCTKIGHMYYVHPTTSELYYLHMLLMIVKGSTSYADIRTFSGQVYDTFRAACEARGLLESDNEWKLLFDEAIVSASSYQLRQLFVTVVMFCPVGNVRALFDTYWLSFIDDIGRQLKDTLVNLNYNIPHEQLMSLLIRKLSAAFANSGGNINDYGLPKIDVQCAFMDENRLINDEIDPEPLMLLMHADSLVTQLNAEQRTIYDTIIDRVYSNSPGFFCLWTWWHRQNIPMEHYNRKVTIRKENSDCGGSSGVASLLLPKGRTAHSRFKIPFDVNDVSTCNVNRGTMLA</sequence>
<dbReference type="GO" id="GO:0016887">
    <property type="term" value="F:ATP hydrolysis activity"/>
    <property type="evidence" value="ECO:0007669"/>
    <property type="project" value="RHEA"/>
</dbReference>
<accession>A0A317Y8G9</accession>
<gene>
    <name evidence="3" type="ORF">Zm00014a_006025</name>
</gene>
<dbReference type="EC" id="5.6.2.3" evidence="1"/>
<dbReference type="GO" id="GO:0000723">
    <property type="term" value="P:telomere maintenance"/>
    <property type="evidence" value="ECO:0007669"/>
    <property type="project" value="InterPro"/>
</dbReference>
<evidence type="ECO:0000256" key="1">
    <source>
        <dbReference type="RuleBase" id="RU363044"/>
    </source>
</evidence>
<dbReference type="GO" id="GO:0006281">
    <property type="term" value="P:DNA repair"/>
    <property type="evidence" value="ECO:0007669"/>
    <property type="project" value="UniProtKB-KW"/>
</dbReference>
<keyword evidence="1" id="KW-0234">DNA repair</keyword>
<evidence type="ECO:0000259" key="2">
    <source>
        <dbReference type="Pfam" id="PF05970"/>
    </source>
</evidence>
<dbReference type="PANTHER" id="PTHR10492:SF95">
    <property type="entry name" value="HELITRON HELICASE-LIKE DOMAIN-CONTAINING PROTEIN"/>
    <property type="match status" value="1"/>
</dbReference>
<organism evidence="3">
    <name type="scientific">Zea mays</name>
    <name type="common">Maize</name>
    <dbReference type="NCBI Taxonomy" id="4577"/>
    <lineage>
        <taxon>Eukaryota</taxon>
        <taxon>Viridiplantae</taxon>
        <taxon>Streptophyta</taxon>
        <taxon>Embryophyta</taxon>
        <taxon>Tracheophyta</taxon>
        <taxon>Spermatophyta</taxon>
        <taxon>Magnoliopsida</taxon>
        <taxon>Liliopsida</taxon>
        <taxon>Poales</taxon>
        <taxon>Poaceae</taxon>
        <taxon>PACMAD clade</taxon>
        <taxon>Panicoideae</taxon>
        <taxon>Andropogonodae</taxon>
        <taxon>Andropogoneae</taxon>
        <taxon>Tripsacinae</taxon>
        <taxon>Zea</taxon>
    </lineage>
</organism>
<keyword evidence="1" id="KW-0547">Nucleotide-binding</keyword>